<protein>
    <submittedName>
        <fullName evidence="2">Uncharacterized protein</fullName>
    </submittedName>
</protein>
<reference evidence="2" key="1">
    <citation type="journal article" date="2020" name="mSystems">
        <title>Genome- and Community-Level Interaction Insights into Carbon Utilization and Element Cycling Functions of Hydrothermarchaeota in Hydrothermal Sediment.</title>
        <authorList>
            <person name="Zhou Z."/>
            <person name="Liu Y."/>
            <person name="Xu W."/>
            <person name="Pan J."/>
            <person name="Luo Z.H."/>
            <person name="Li M."/>
        </authorList>
    </citation>
    <scope>NUCLEOTIDE SEQUENCE [LARGE SCALE GENOMIC DNA]</scope>
    <source>
        <strain evidence="2">SpSt-374</strain>
    </source>
</reference>
<evidence type="ECO:0000256" key="1">
    <source>
        <dbReference type="SAM" id="Phobius"/>
    </source>
</evidence>
<keyword evidence="1" id="KW-1133">Transmembrane helix</keyword>
<organism evidence="2">
    <name type="scientific">Planktothricoides sp. SpSt-374</name>
    <dbReference type="NCBI Taxonomy" id="2282167"/>
    <lineage>
        <taxon>Bacteria</taxon>
        <taxon>Bacillati</taxon>
        <taxon>Cyanobacteriota</taxon>
        <taxon>Cyanophyceae</taxon>
        <taxon>Oscillatoriophycideae</taxon>
        <taxon>Oscillatoriales</taxon>
        <taxon>Oscillatoriaceae</taxon>
        <taxon>Planktothricoides</taxon>
    </lineage>
</organism>
<comment type="caution">
    <text evidence="2">The sequence shown here is derived from an EMBL/GenBank/DDBJ whole genome shotgun (WGS) entry which is preliminary data.</text>
</comment>
<gene>
    <name evidence="2" type="ORF">ENR15_06445</name>
</gene>
<keyword evidence="1" id="KW-0812">Transmembrane</keyword>
<proteinExistence type="predicted"/>
<name>A0A7C3ZKX4_9CYAN</name>
<dbReference type="EMBL" id="DSPX01000060">
    <property type="protein sequence ID" value="HGG00284.1"/>
    <property type="molecule type" value="Genomic_DNA"/>
</dbReference>
<keyword evidence="1" id="KW-0472">Membrane</keyword>
<dbReference type="AlphaFoldDB" id="A0A7C3ZKX4"/>
<sequence>MSDQQDKWKQRAALENCYSNFVEPYVNQWIAVKDGSGLTVPVAYSGFCCASGWLLLTAVFCMFMRWREGARKR</sequence>
<feature type="transmembrane region" description="Helical" evidence="1">
    <location>
        <begin position="42"/>
        <end position="63"/>
    </location>
</feature>
<accession>A0A7C3ZKX4</accession>
<evidence type="ECO:0000313" key="2">
    <source>
        <dbReference type="EMBL" id="HGG00284.1"/>
    </source>
</evidence>